<proteinExistence type="predicted"/>
<comment type="caution">
    <text evidence="1">The sequence shown here is derived from an EMBL/GenBank/DDBJ whole genome shotgun (WGS) entry which is preliminary data.</text>
</comment>
<evidence type="ECO:0000313" key="2">
    <source>
        <dbReference type="Proteomes" id="UP001634393"/>
    </source>
</evidence>
<dbReference type="EMBL" id="JBJXBP010000008">
    <property type="protein sequence ID" value="KAL3813173.1"/>
    <property type="molecule type" value="Genomic_DNA"/>
</dbReference>
<dbReference type="Proteomes" id="UP001634393">
    <property type="component" value="Unassembled WGS sequence"/>
</dbReference>
<evidence type="ECO:0000313" key="1">
    <source>
        <dbReference type="EMBL" id="KAL3813173.1"/>
    </source>
</evidence>
<gene>
    <name evidence="1" type="ORF">ACJIZ3_014441</name>
</gene>
<reference evidence="1 2" key="1">
    <citation type="submission" date="2024-12" db="EMBL/GenBank/DDBJ databases">
        <title>The unique morphological basis and parallel evolutionary history of personate flowers in Penstemon.</title>
        <authorList>
            <person name="Depatie T.H."/>
            <person name="Wessinger C.A."/>
        </authorList>
    </citation>
    <scope>NUCLEOTIDE SEQUENCE [LARGE SCALE GENOMIC DNA]</scope>
    <source>
        <strain evidence="1">WTNN_2</strain>
        <tissue evidence="1">Leaf</tissue>
    </source>
</reference>
<organism evidence="1 2">
    <name type="scientific">Penstemon smallii</name>
    <dbReference type="NCBI Taxonomy" id="265156"/>
    <lineage>
        <taxon>Eukaryota</taxon>
        <taxon>Viridiplantae</taxon>
        <taxon>Streptophyta</taxon>
        <taxon>Embryophyta</taxon>
        <taxon>Tracheophyta</taxon>
        <taxon>Spermatophyta</taxon>
        <taxon>Magnoliopsida</taxon>
        <taxon>eudicotyledons</taxon>
        <taxon>Gunneridae</taxon>
        <taxon>Pentapetalae</taxon>
        <taxon>asterids</taxon>
        <taxon>lamiids</taxon>
        <taxon>Lamiales</taxon>
        <taxon>Plantaginaceae</taxon>
        <taxon>Cheloneae</taxon>
        <taxon>Penstemon</taxon>
    </lineage>
</organism>
<protein>
    <submittedName>
        <fullName evidence="1">Uncharacterized protein</fullName>
    </submittedName>
</protein>
<keyword evidence="2" id="KW-1185">Reference proteome</keyword>
<name>A0ABD3RJV7_9LAMI</name>
<sequence>MGGYYVHLKLWVVVLKEFWNYVQYIQITRSQNSS</sequence>
<dbReference type="AlphaFoldDB" id="A0ABD3RJV7"/>
<accession>A0ABD3RJV7</accession>